<accession>A0A418VTG8</accession>
<feature type="region of interest" description="Disordered" evidence="1">
    <location>
        <begin position="114"/>
        <end position="136"/>
    </location>
</feature>
<name>A0A418VTG8_9PROT</name>
<sequence length="136" mass="13908">MRSTLGLRGALAPLPAAAPFAGCRFVLRGALHAVLQRREQGLFGLAQLFLRDVGAGQAAEEAGGKATGPPGVGDSTIVDGEATAGAAVILFRIVGVHSKPLAGITASFRRKHTSDEWPCGRAPGPVTHSSVSNLDT</sequence>
<dbReference type="Proteomes" id="UP000284605">
    <property type="component" value="Unassembled WGS sequence"/>
</dbReference>
<comment type="caution">
    <text evidence="2">The sequence shown here is derived from an EMBL/GenBank/DDBJ whole genome shotgun (WGS) entry which is preliminary data.</text>
</comment>
<reference evidence="2 3" key="1">
    <citation type="submission" date="2018-09" db="EMBL/GenBank/DDBJ databases">
        <authorList>
            <person name="Zhu H."/>
        </authorList>
    </citation>
    <scope>NUCLEOTIDE SEQUENCE [LARGE SCALE GENOMIC DNA]</scope>
    <source>
        <strain evidence="2 3">K1W22B-8</strain>
    </source>
</reference>
<feature type="compositionally biased region" description="Polar residues" evidence="1">
    <location>
        <begin position="127"/>
        <end position="136"/>
    </location>
</feature>
<dbReference type="AlphaFoldDB" id="A0A418VTG8"/>
<dbReference type="EMBL" id="QYUK01000020">
    <property type="protein sequence ID" value="RJF80241.1"/>
    <property type="molecule type" value="Genomic_DNA"/>
</dbReference>
<gene>
    <name evidence="2" type="ORF">D3874_27560</name>
</gene>
<keyword evidence="3" id="KW-1185">Reference proteome</keyword>
<proteinExistence type="predicted"/>
<organism evidence="2 3">
    <name type="scientific">Oleomonas cavernae</name>
    <dbReference type="NCBI Taxonomy" id="2320859"/>
    <lineage>
        <taxon>Bacteria</taxon>
        <taxon>Pseudomonadati</taxon>
        <taxon>Pseudomonadota</taxon>
        <taxon>Alphaproteobacteria</taxon>
        <taxon>Acetobacterales</taxon>
        <taxon>Acetobacteraceae</taxon>
        <taxon>Oleomonas</taxon>
    </lineage>
</organism>
<evidence type="ECO:0000313" key="2">
    <source>
        <dbReference type="EMBL" id="RJF80241.1"/>
    </source>
</evidence>
<evidence type="ECO:0000313" key="3">
    <source>
        <dbReference type="Proteomes" id="UP000284605"/>
    </source>
</evidence>
<evidence type="ECO:0000256" key="1">
    <source>
        <dbReference type="SAM" id="MobiDB-lite"/>
    </source>
</evidence>
<protein>
    <submittedName>
        <fullName evidence="2">Uncharacterized protein</fullName>
    </submittedName>
</protein>